<dbReference type="NCBIfam" id="TIGR01599">
    <property type="entry name" value="PYST-A"/>
    <property type="match status" value="1"/>
</dbReference>
<protein>
    <submittedName>
        <fullName evidence="2">Fam-a protein</fullName>
    </submittedName>
</protein>
<reference evidence="2" key="1">
    <citation type="submission" date="2023-01" db="EMBL/GenBank/DDBJ databases">
        <title>Long-Read Genome Assembly and Gene Model Annotations for the Rodent Malaria Parasite Plasmodium yoelii 17XNL.</title>
        <authorList>
            <person name="Mitchell G.J."/>
            <person name="Sebastian A."/>
            <person name="Albert I."/>
            <person name="Lindner S.E."/>
        </authorList>
    </citation>
    <scope>NUCLEOTIDE SEQUENCE</scope>
    <source>
        <strain evidence="2">17XNL clone 1.1</strain>
    </source>
</reference>
<keyword evidence="1" id="KW-0732">Signal</keyword>
<dbReference type="InterPro" id="IPR023393">
    <property type="entry name" value="START-like_dom_sf"/>
</dbReference>
<dbReference type="SUPFAM" id="SSF55961">
    <property type="entry name" value="Bet v1-like"/>
    <property type="match status" value="1"/>
</dbReference>
<accession>A0AAF0AYR3</accession>
<gene>
    <name evidence="2" type="ORF">Py17XNL_000504378</name>
</gene>
<dbReference type="InterPro" id="IPR006486">
    <property type="entry name" value="PYST_A"/>
</dbReference>
<sequence>MNKGYIMVVLFILSLFIYMNNNALAAEHSPKKTKTRFLSKKKISNYIRNLISRTPIYTLFANPDNNNNNNNNKQPIPFVCTKRSEIKKAENVMEEAIERLKEHAIHSNDYNLHYCYANEIDIYRKRHKYVIVDKIDIEINNTDKYEEIIDTLSNFNNNLYSFVTVKGKVVREYNPNLVMIQQHFTDMSDPSFKGYLYALAVKRKVSEDTTIIALTSPNVNDHNYVDKNLFKNAIVESANSFVTDVDPEDYIRKRDLSKMFVHLSGYIIQKKSKSIQITSINAIEVDYRNAPKLIEESFRGDKLTILINLKNKYSMK</sequence>
<organism evidence="2 3">
    <name type="scientific">Plasmodium yoelii yoelii</name>
    <dbReference type="NCBI Taxonomy" id="73239"/>
    <lineage>
        <taxon>Eukaryota</taxon>
        <taxon>Sar</taxon>
        <taxon>Alveolata</taxon>
        <taxon>Apicomplexa</taxon>
        <taxon>Aconoidasida</taxon>
        <taxon>Haemosporida</taxon>
        <taxon>Plasmodiidae</taxon>
        <taxon>Plasmodium</taxon>
        <taxon>Plasmodium (Vinckeia)</taxon>
    </lineage>
</organism>
<dbReference type="AlphaFoldDB" id="A0AAF0AYR3"/>
<evidence type="ECO:0000313" key="2">
    <source>
        <dbReference type="EMBL" id="WBY55512.1"/>
    </source>
</evidence>
<dbReference type="Gene3D" id="3.30.530.20">
    <property type="match status" value="1"/>
</dbReference>
<dbReference type="EMBL" id="CP115529">
    <property type="protein sequence ID" value="WBY55512.1"/>
    <property type="molecule type" value="Genomic_DNA"/>
</dbReference>
<feature type="signal peptide" evidence="1">
    <location>
        <begin position="1"/>
        <end position="25"/>
    </location>
</feature>
<evidence type="ECO:0000313" key="3">
    <source>
        <dbReference type="Proteomes" id="UP001054126"/>
    </source>
</evidence>
<name>A0AAF0AYR3_PLAYO</name>
<proteinExistence type="predicted"/>
<evidence type="ECO:0000256" key="1">
    <source>
        <dbReference type="SAM" id="SignalP"/>
    </source>
</evidence>
<dbReference type="Proteomes" id="UP001054126">
    <property type="component" value="Chromosome 5"/>
</dbReference>
<feature type="chain" id="PRO_5042187698" evidence="1">
    <location>
        <begin position="26"/>
        <end position="316"/>
    </location>
</feature>